<dbReference type="SUPFAM" id="SSF54631">
    <property type="entry name" value="CBS-domain pair"/>
    <property type="match status" value="1"/>
</dbReference>
<dbReference type="PANTHER" id="PTHR43427">
    <property type="entry name" value="CHLORIDE CHANNEL PROTEIN CLC-E"/>
    <property type="match status" value="1"/>
</dbReference>
<feature type="transmembrane region" description="Helical" evidence="10">
    <location>
        <begin position="204"/>
        <end position="226"/>
    </location>
</feature>
<evidence type="ECO:0000256" key="3">
    <source>
        <dbReference type="ARBA" id="ARBA00022692"/>
    </source>
</evidence>
<dbReference type="Proteomes" id="UP000248311">
    <property type="component" value="Unassembled WGS sequence"/>
</dbReference>
<sequence length="589" mass="62602">MGRVPARLRSSGRRSVLRRLVAPFRLRTLIRRNEIAYTGLAALVGILSGLAVVAMQGLIQLMGLWIFGAAVPVSGAEGIDPLRAFAGPVAGGLLVGLSYLVGRRWFRRVADPIEANAVGGGKVGVPGSLYISAQTLLSSGFGGSVGMEAAYTQIASGGASWLGQRLRLRREDLRQLVAAGAGGAIAAAFDAPLAGAFYAFELVLATYTVAALLPVLAASIAATAVTRLVTDSHGPSLFFAGQIPGEGYLPIALLTVLAAGVGIGIMRSVALMERLFGKSPIPGWTQPMIGGLAVGLLALVSSQVLSSGHGAMRLVIETDMTLWALLGLFALKTLASIVSLGSGFRGGLFFASLLLGAILGKAFAIGWMLAFGLQIPIVVFAVVGMCALATSIIGAPLAMSFLALEMTQSLPLALAVLFSALLSTSIVRQFFGFSFSTWRFHLRGETIRSATDVGWIRDLTVGRLMRRTSSTITTTTTIAEARRRFPLGSTKAVPILDETDSYAGMCQMTDLHWDELDPKERVSSVARYTSAWLRPEQTVRDAINTFARNEADTMAVVGSDMTVLGTLNEHYCLRRYADETNRRLYPSRR</sequence>
<gene>
    <name evidence="11" type="ORF">DFP88_102492</name>
</gene>
<dbReference type="AlphaFoldDB" id="A0A318SWC8"/>
<dbReference type="Gene3D" id="1.10.3080.10">
    <property type="entry name" value="Clc chloride channel"/>
    <property type="match status" value="1"/>
</dbReference>
<feature type="transmembrane region" description="Helical" evidence="10">
    <location>
        <begin position="410"/>
        <end position="431"/>
    </location>
</feature>
<dbReference type="InterPro" id="IPR001807">
    <property type="entry name" value="ClC"/>
</dbReference>
<dbReference type="OrthoDB" id="9814803at2"/>
<name>A0A318SWC8_9RHOB</name>
<evidence type="ECO:0000256" key="4">
    <source>
        <dbReference type="ARBA" id="ARBA00022989"/>
    </source>
</evidence>
<organism evidence="11 12">
    <name type="scientific">Pseudoroseicyclus aestuarii</name>
    <dbReference type="NCBI Taxonomy" id="1795041"/>
    <lineage>
        <taxon>Bacteria</taxon>
        <taxon>Pseudomonadati</taxon>
        <taxon>Pseudomonadota</taxon>
        <taxon>Alphaproteobacteria</taxon>
        <taxon>Rhodobacterales</taxon>
        <taxon>Paracoccaceae</taxon>
        <taxon>Pseudoroseicyclus</taxon>
    </lineage>
</organism>
<feature type="transmembrane region" description="Helical" evidence="10">
    <location>
        <begin position="348"/>
        <end position="370"/>
    </location>
</feature>
<feature type="transmembrane region" description="Helical" evidence="10">
    <location>
        <begin position="377"/>
        <end position="404"/>
    </location>
</feature>
<evidence type="ECO:0000313" key="11">
    <source>
        <dbReference type="EMBL" id="PYE84689.1"/>
    </source>
</evidence>
<evidence type="ECO:0000256" key="1">
    <source>
        <dbReference type="ARBA" id="ARBA00004141"/>
    </source>
</evidence>
<evidence type="ECO:0000256" key="10">
    <source>
        <dbReference type="SAM" id="Phobius"/>
    </source>
</evidence>
<keyword evidence="7" id="KW-0869">Chloride channel</keyword>
<dbReference type="InterPro" id="IPR050368">
    <property type="entry name" value="ClC-type_chloride_channel"/>
</dbReference>
<dbReference type="PANTHER" id="PTHR43427:SF6">
    <property type="entry name" value="CHLORIDE CHANNEL PROTEIN CLC-E"/>
    <property type="match status" value="1"/>
</dbReference>
<comment type="subcellular location">
    <subcellularLocation>
        <location evidence="1">Membrane</location>
        <topology evidence="1">Multi-pass membrane protein</topology>
    </subcellularLocation>
</comment>
<dbReference type="EMBL" id="QJTE01000002">
    <property type="protein sequence ID" value="PYE84689.1"/>
    <property type="molecule type" value="Genomic_DNA"/>
</dbReference>
<keyword evidence="6 10" id="KW-0472">Membrane</keyword>
<dbReference type="SUPFAM" id="SSF81340">
    <property type="entry name" value="Clc chloride channel"/>
    <property type="match status" value="1"/>
</dbReference>
<feature type="transmembrane region" description="Helical" evidence="10">
    <location>
        <begin position="320"/>
        <end position="342"/>
    </location>
</feature>
<dbReference type="Gene3D" id="3.10.580.10">
    <property type="entry name" value="CBS-domain"/>
    <property type="match status" value="1"/>
</dbReference>
<evidence type="ECO:0000256" key="8">
    <source>
        <dbReference type="ARBA" id="ARBA00023214"/>
    </source>
</evidence>
<evidence type="ECO:0000256" key="7">
    <source>
        <dbReference type="ARBA" id="ARBA00023173"/>
    </source>
</evidence>
<feature type="transmembrane region" description="Helical" evidence="10">
    <location>
        <begin position="247"/>
        <end position="269"/>
    </location>
</feature>
<evidence type="ECO:0000256" key="6">
    <source>
        <dbReference type="ARBA" id="ARBA00023136"/>
    </source>
</evidence>
<comment type="caution">
    <text evidence="11">The sequence shown here is derived from an EMBL/GenBank/DDBJ whole genome shotgun (WGS) entry which is preliminary data.</text>
</comment>
<dbReference type="InterPro" id="IPR046342">
    <property type="entry name" value="CBS_dom_sf"/>
</dbReference>
<keyword evidence="2" id="KW-0813">Transport</keyword>
<keyword evidence="12" id="KW-1185">Reference proteome</keyword>
<proteinExistence type="predicted"/>
<feature type="transmembrane region" description="Helical" evidence="10">
    <location>
        <begin position="289"/>
        <end position="308"/>
    </location>
</feature>
<reference evidence="11 12" key="1">
    <citation type="submission" date="2018-06" db="EMBL/GenBank/DDBJ databases">
        <title>Genomic Encyclopedia of Type Strains, Phase III (KMG-III): the genomes of soil and plant-associated and newly described type strains.</title>
        <authorList>
            <person name="Whitman W."/>
        </authorList>
    </citation>
    <scope>NUCLEOTIDE SEQUENCE [LARGE SCALE GENOMIC DNA]</scope>
    <source>
        <strain evidence="11 12">CECT 9025</strain>
    </source>
</reference>
<dbReference type="InterPro" id="IPR014743">
    <property type="entry name" value="Cl-channel_core"/>
</dbReference>
<dbReference type="CDD" id="cd00400">
    <property type="entry name" value="Voltage_gated_ClC"/>
    <property type="match status" value="1"/>
</dbReference>
<accession>A0A318SWC8</accession>
<evidence type="ECO:0000256" key="5">
    <source>
        <dbReference type="ARBA" id="ARBA00023065"/>
    </source>
</evidence>
<dbReference type="GO" id="GO:0005254">
    <property type="term" value="F:chloride channel activity"/>
    <property type="evidence" value="ECO:0007669"/>
    <property type="project" value="UniProtKB-KW"/>
</dbReference>
<evidence type="ECO:0000313" key="12">
    <source>
        <dbReference type="Proteomes" id="UP000248311"/>
    </source>
</evidence>
<keyword evidence="8" id="KW-0868">Chloride</keyword>
<keyword evidence="5" id="KW-0406">Ion transport</keyword>
<dbReference type="GO" id="GO:0034707">
    <property type="term" value="C:chloride channel complex"/>
    <property type="evidence" value="ECO:0007669"/>
    <property type="project" value="UniProtKB-KW"/>
</dbReference>
<keyword evidence="3 10" id="KW-0812">Transmembrane</keyword>
<feature type="transmembrane region" description="Helical" evidence="10">
    <location>
        <begin position="35"/>
        <end position="62"/>
    </location>
</feature>
<keyword evidence="9" id="KW-0407">Ion channel</keyword>
<feature type="transmembrane region" description="Helical" evidence="10">
    <location>
        <begin position="82"/>
        <end position="101"/>
    </location>
</feature>
<dbReference type="Pfam" id="PF00654">
    <property type="entry name" value="Voltage_CLC"/>
    <property type="match status" value="1"/>
</dbReference>
<evidence type="ECO:0000256" key="9">
    <source>
        <dbReference type="ARBA" id="ARBA00023303"/>
    </source>
</evidence>
<protein>
    <submittedName>
        <fullName evidence="11">CIC family chloride channel protein</fullName>
    </submittedName>
</protein>
<keyword evidence="4 10" id="KW-1133">Transmembrane helix</keyword>
<evidence type="ECO:0000256" key="2">
    <source>
        <dbReference type="ARBA" id="ARBA00022448"/>
    </source>
</evidence>